<dbReference type="Pfam" id="PF02348">
    <property type="entry name" value="CTP_transf_3"/>
    <property type="match status" value="1"/>
</dbReference>
<keyword evidence="2" id="KW-0808">Transferase</keyword>
<name>A0A5C7DZK7_9BACT</name>
<dbReference type="RefSeq" id="WP_147575725.1">
    <property type="nucleotide sequence ID" value="NZ_VOWB01000048.1"/>
</dbReference>
<dbReference type="InterPro" id="IPR050793">
    <property type="entry name" value="CMP-NeuNAc_synthase"/>
</dbReference>
<keyword evidence="2" id="KW-0548">Nucleotidyltransferase</keyword>
<comment type="similarity">
    <text evidence="1">Belongs to the CMP-NeuNAc synthase family.</text>
</comment>
<evidence type="ECO:0000313" key="2">
    <source>
        <dbReference type="EMBL" id="TXE81329.1"/>
    </source>
</evidence>
<reference evidence="2 3" key="1">
    <citation type="submission" date="2019-07" db="EMBL/GenBank/DDBJ databases">
        <title>Rapid identification of Enteric Bacteria from Whole Genome Sequences (WGS) using Average Nucleotide Identity (ANI).</title>
        <authorList>
            <person name="Lane C."/>
        </authorList>
    </citation>
    <scope>NUCLEOTIDE SEQUENCE [LARGE SCALE GENOMIC DNA]</scope>
    <source>
        <strain evidence="2 3">2016D-0250</strain>
    </source>
</reference>
<comment type="caution">
    <text evidence="2">The sequence shown here is derived from an EMBL/GenBank/DDBJ whole genome shotgun (WGS) entry which is preliminary data.</text>
</comment>
<accession>A0A5C7DZK7</accession>
<protein>
    <submittedName>
        <fullName evidence="2">Acylneuraminate cytidylyltransferase family protein</fullName>
    </submittedName>
</protein>
<proteinExistence type="inferred from homology"/>
<dbReference type="EMBL" id="VOWB01000048">
    <property type="protein sequence ID" value="TXE81329.1"/>
    <property type="molecule type" value="Genomic_DNA"/>
</dbReference>
<dbReference type="CDD" id="cd02513">
    <property type="entry name" value="CMP-NeuAc_Synthase"/>
    <property type="match status" value="1"/>
</dbReference>
<dbReference type="SUPFAM" id="SSF53448">
    <property type="entry name" value="Nucleotide-diphospho-sugar transferases"/>
    <property type="match status" value="1"/>
</dbReference>
<organism evidence="2 3">
    <name type="scientific">Campylobacter peloridis</name>
    <dbReference type="NCBI Taxonomy" id="488546"/>
    <lineage>
        <taxon>Bacteria</taxon>
        <taxon>Pseudomonadati</taxon>
        <taxon>Campylobacterota</taxon>
        <taxon>Epsilonproteobacteria</taxon>
        <taxon>Campylobacterales</taxon>
        <taxon>Campylobacteraceae</taxon>
        <taxon>Campylobacter</taxon>
    </lineage>
</organism>
<dbReference type="InterPro" id="IPR003329">
    <property type="entry name" value="Cytidylyl_trans"/>
</dbReference>
<dbReference type="AlphaFoldDB" id="A0A5C7DZK7"/>
<dbReference type="PANTHER" id="PTHR21485:SF6">
    <property type="entry name" value="N-ACYLNEURAMINATE CYTIDYLYLTRANSFERASE-RELATED"/>
    <property type="match status" value="1"/>
</dbReference>
<dbReference type="InterPro" id="IPR029044">
    <property type="entry name" value="Nucleotide-diphossugar_trans"/>
</dbReference>
<gene>
    <name evidence="2" type="ORF">FPD46_05760</name>
</gene>
<dbReference type="PANTHER" id="PTHR21485">
    <property type="entry name" value="HAD SUPERFAMILY MEMBERS CMAS AND KDSC"/>
    <property type="match status" value="1"/>
</dbReference>
<sequence length="222" mass="25282">MTLAIIPARAGSKGIKNKNLALLNNKPLLYYTINAAKNSKYIDKIVLSSDGDEILSYGKTQNIDTIKRPKELALDDTTSDKVILHALDFYKDYENIILLQPTSPFRTNIHIDEAFLKFKNENSNALISVIEYDNKILKAFIDDNGNLKGICNDKYPFMPRQSLPKTYMSNGAIYIIKSNLFLKNPTFLQKNTNYYIMDTKSSLDIDNEEDLRKANGILQDKN</sequence>
<dbReference type="Gene3D" id="3.90.550.10">
    <property type="entry name" value="Spore Coat Polysaccharide Biosynthesis Protein SpsA, Chain A"/>
    <property type="match status" value="1"/>
</dbReference>
<evidence type="ECO:0000313" key="3">
    <source>
        <dbReference type="Proteomes" id="UP000321310"/>
    </source>
</evidence>
<dbReference type="GO" id="GO:0008781">
    <property type="term" value="F:N-acylneuraminate cytidylyltransferase activity"/>
    <property type="evidence" value="ECO:0007669"/>
    <property type="project" value="TreeGrafter"/>
</dbReference>
<evidence type="ECO:0000256" key="1">
    <source>
        <dbReference type="ARBA" id="ARBA00010726"/>
    </source>
</evidence>
<dbReference type="Proteomes" id="UP000321310">
    <property type="component" value="Unassembled WGS sequence"/>
</dbReference>